<feature type="transmembrane region" description="Helical" evidence="1">
    <location>
        <begin position="127"/>
        <end position="145"/>
    </location>
</feature>
<name>A0A7V7PLB9_9HYPH</name>
<proteinExistence type="predicted"/>
<feature type="domain" description="EamA" evidence="2">
    <location>
        <begin position="12"/>
        <end position="143"/>
    </location>
</feature>
<reference evidence="3 4" key="1">
    <citation type="submission" date="2019-09" db="EMBL/GenBank/DDBJ databases">
        <title>YIM 132180 draft genome.</title>
        <authorList>
            <person name="Zhang K."/>
        </authorList>
    </citation>
    <scope>NUCLEOTIDE SEQUENCE [LARGE SCALE GENOMIC DNA]</scope>
    <source>
        <strain evidence="3 4">YIM 132180</strain>
    </source>
</reference>
<dbReference type="GO" id="GO:0016020">
    <property type="term" value="C:membrane"/>
    <property type="evidence" value="ECO:0007669"/>
    <property type="project" value="InterPro"/>
</dbReference>
<evidence type="ECO:0000259" key="2">
    <source>
        <dbReference type="Pfam" id="PF00892"/>
    </source>
</evidence>
<feature type="transmembrane region" description="Helical" evidence="1">
    <location>
        <begin position="76"/>
        <end position="96"/>
    </location>
</feature>
<evidence type="ECO:0000256" key="1">
    <source>
        <dbReference type="SAM" id="Phobius"/>
    </source>
</evidence>
<feature type="transmembrane region" description="Helical" evidence="1">
    <location>
        <begin position="37"/>
        <end position="56"/>
    </location>
</feature>
<keyword evidence="4" id="KW-1185">Reference proteome</keyword>
<feature type="transmembrane region" description="Helical" evidence="1">
    <location>
        <begin position="12"/>
        <end position="31"/>
    </location>
</feature>
<comment type="caution">
    <text evidence="3">The sequence shown here is derived from an EMBL/GenBank/DDBJ whole genome shotgun (WGS) entry which is preliminary data.</text>
</comment>
<evidence type="ECO:0000313" key="3">
    <source>
        <dbReference type="EMBL" id="KAB0677044.1"/>
    </source>
</evidence>
<feature type="transmembrane region" description="Helical" evidence="1">
    <location>
        <begin position="102"/>
        <end position="120"/>
    </location>
</feature>
<keyword evidence="1" id="KW-1133">Transmembrane helix</keyword>
<dbReference type="PANTHER" id="PTHR22911">
    <property type="entry name" value="ACYL-MALONYL CONDENSING ENZYME-RELATED"/>
    <property type="match status" value="1"/>
</dbReference>
<dbReference type="PANTHER" id="PTHR22911:SF76">
    <property type="entry name" value="EAMA DOMAIN-CONTAINING PROTEIN"/>
    <property type="match status" value="1"/>
</dbReference>
<feature type="transmembrane region" description="Helical" evidence="1">
    <location>
        <begin position="218"/>
        <end position="236"/>
    </location>
</feature>
<organism evidence="3 4">
    <name type="scientific">Plantimonas leprariae</name>
    <dbReference type="NCBI Taxonomy" id="2615207"/>
    <lineage>
        <taxon>Bacteria</taxon>
        <taxon>Pseudomonadati</taxon>
        <taxon>Pseudomonadota</taxon>
        <taxon>Alphaproteobacteria</taxon>
        <taxon>Hyphomicrobiales</taxon>
        <taxon>Aurantimonadaceae</taxon>
        <taxon>Plantimonas</taxon>
    </lineage>
</organism>
<keyword evidence="1" id="KW-0812">Transmembrane</keyword>
<sequence length="297" mass="30195">MAGRHGRGGATLAGFAAILMWSLLALLTARSGSVPPFQLASLTFALGTLVGVAWLLARRPSPAELRATFRQPPRVWIVGVGGLFGYHALYFAALRAAPAAEASLIAYLWPLLIVLGSAALPGERLRAWHVAGALVALAGAGTILGGRGVSGFSGRFALGYALALGCALTWAGYSLLSRRFGSVPSGIVCGFCAATAVLSLGCHLLFEPTVWPGSAAEWLAVAALGLLPVGAAFYLWDVGMKRGDVQLLGAASYAAPLLSTLALAAAGEAETSPALLLAAALITAGAALAALPMFGCR</sequence>
<dbReference type="AlphaFoldDB" id="A0A7V7PLB9"/>
<keyword evidence="1" id="KW-0472">Membrane</keyword>
<dbReference type="RefSeq" id="WP_150972659.1">
    <property type="nucleotide sequence ID" value="NZ_VZDO01000019.1"/>
</dbReference>
<evidence type="ECO:0000313" key="4">
    <source>
        <dbReference type="Proteomes" id="UP000432089"/>
    </source>
</evidence>
<accession>A0A7V7PLB9</accession>
<feature type="domain" description="EamA" evidence="2">
    <location>
        <begin position="158"/>
        <end position="289"/>
    </location>
</feature>
<dbReference type="SUPFAM" id="SSF103481">
    <property type="entry name" value="Multidrug resistance efflux transporter EmrE"/>
    <property type="match status" value="2"/>
</dbReference>
<protein>
    <submittedName>
        <fullName evidence="3">EamA family transporter</fullName>
    </submittedName>
</protein>
<feature type="transmembrane region" description="Helical" evidence="1">
    <location>
        <begin position="157"/>
        <end position="176"/>
    </location>
</feature>
<dbReference type="Pfam" id="PF00892">
    <property type="entry name" value="EamA"/>
    <property type="match status" value="2"/>
</dbReference>
<dbReference type="Proteomes" id="UP000432089">
    <property type="component" value="Unassembled WGS sequence"/>
</dbReference>
<dbReference type="EMBL" id="VZDO01000019">
    <property type="protein sequence ID" value="KAB0677044.1"/>
    <property type="molecule type" value="Genomic_DNA"/>
</dbReference>
<feature type="transmembrane region" description="Helical" evidence="1">
    <location>
        <begin position="183"/>
        <end position="206"/>
    </location>
</feature>
<dbReference type="InterPro" id="IPR000620">
    <property type="entry name" value="EamA_dom"/>
</dbReference>
<gene>
    <name evidence="3" type="ORF">F6X38_19460</name>
</gene>
<feature type="transmembrane region" description="Helical" evidence="1">
    <location>
        <begin position="248"/>
        <end position="267"/>
    </location>
</feature>
<dbReference type="InterPro" id="IPR037185">
    <property type="entry name" value="EmrE-like"/>
</dbReference>
<feature type="transmembrane region" description="Helical" evidence="1">
    <location>
        <begin position="273"/>
        <end position="294"/>
    </location>
</feature>